<feature type="domain" description="Gram-positive pilin subunit D1 N-terminal" evidence="3">
    <location>
        <begin position="59"/>
        <end position="238"/>
    </location>
</feature>
<dbReference type="Pfam" id="PF16555">
    <property type="entry name" value="GramPos_pilinD1"/>
    <property type="match status" value="1"/>
</dbReference>
<feature type="domain" description="SpaA-like prealbumin fold" evidence="4">
    <location>
        <begin position="439"/>
        <end position="542"/>
    </location>
</feature>
<dbReference type="AlphaFoldDB" id="A0A133NQ09"/>
<dbReference type="NCBIfam" id="NF033902">
    <property type="entry name" value="iso_D2_wall_anc"/>
    <property type="match status" value="1"/>
</dbReference>
<dbReference type="InterPro" id="IPR032364">
    <property type="entry name" value="GramPos_pilinD1_N"/>
</dbReference>
<dbReference type="PATRIC" id="fig|2702.100.peg.1365"/>
<name>A0A133NQ09_GARVA</name>
<keyword evidence="1" id="KW-1133">Transmembrane helix</keyword>
<organism evidence="5 6">
    <name type="scientific">Gardnerella vaginalis</name>
    <dbReference type="NCBI Taxonomy" id="2702"/>
    <lineage>
        <taxon>Bacteria</taxon>
        <taxon>Bacillati</taxon>
        <taxon>Actinomycetota</taxon>
        <taxon>Actinomycetes</taxon>
        <taxon>Bifidobacteriales</taxon>
        <taxon>Bifidobacteriaceae</taxon>
        <taxon>Gardnerella</taxon>
    </lineage>
</organism>
<dbReference type="RefSeq" id="WP_064347760.1">
    <property type="nucleotide sequence ID" value="NZ_KQ956877.1"/>
</dbReference>
<keyword evidence="1" id="KW-0812">Transmembrane</keyword>
<dbReference type="Gene3D" id="2.60.40.10">
    <property type="entry name" value="Immunoglobulins"/>
    <property type="match status" value="2"/>
</dbReference>
<dbReference type="Gene3D" id="2.60.40.740">
    <property type="match status" value="1"/>
</dbReference>
<feature type="transmembrane region" description="Helical" evidence="1">
    <location>
        <begin position="581"/>
        <end position="601"/>
    </location>
</feature>
<dbReference type="InterPro" id="IPR013783">
    <property type="entry name" value="Ig-like_fold"/>
</dbReference>
<dbReference type="Pfam" id="PF17802">
    <property type="entry name" value="SpaA"/>
    <property type="match status" value="1"/>
</dbReference>
<proteinExistence type="predicted"/>
<evidence type="ECO:0000259" key="3">
    <source>
        <dbReference type="Pfam" id="PF16555"/>
    </source>
</evidence>
<sequence>MRLKTIPWKRAAAVLAAACTLGTCCIAGSVAFAETPQGANTADISSVCGVKDGTKTNCTSITIHKYNSPSITSNDFKANGTDMTEALKTLGVNKPLQGVEFTLYKVQKDGKDIDLSKPEGWKEIEDLKGLTKGNAASFFTAAAEGQAAKFTKVPVGQPKETDLNGVAKFDGLAESLYYVEETSTVHAQMDYATEEGKHDWKPITVTYKTDPFFVTTPLSHQTRGSWEWLYNVHVFPKNDVNKDVPTKTAADPNKYYVDEKGNTVIPWNISIPLSAPSEGKKYQKIGFVDSLPTGLKYESVTDVMLVKVQKKPAEGKKATSTDIPLSPKAKDDVKKEYDAAEVKGKVTFSLTSDGLAKIDDIDNYTYTLKVTLNTSVTKGTKNFTNFITGWIDNSKIGDGDENNPCVPTKEEPNKCDNNPHGSSHFATLKITKVAVDAEKKNTNKTLKGAKFAIYSVNDQSTDLTAIKDSTTLGQKTTPVKTSATSSDPLTIETGDDGTAKVDLFIGNGAQASSKKYCLVETDAPAGFKKDPAPHCYNVVAETDTNVKDGVVADNSKTIGNDKATELDKIISALPMTGARGLVVLTLCGIVGIAGTFFYIVMKRRKEQEQE</sequence>
<evidence type="ECO:0000256" key="2">
    <source>
        <dbReference type="SAM" id="SignalP"/>
    </source>
</evidence>
<comment type="caution">
    <text evidence="5">The sequence shown here is derived from an EMBL/GenBank/DDBJ whole genome shotgun (WGS) entry which is preliminary data.</text>
</comment>
<gene>
    <name evidence="5" type="ORF">HMPREF3208_01379</name>
</gene>
<evidence type="ECO:0000313" key="6">
    <source>
        <dbReference type="Proteomes" id="UP000070687"/>
    </source>
</evidence>
<dbReference type="InterPro" id="IPR041033">
    <property type="entry name" value="SpaA_PFL_dom_1"/>
</dbReference>
<dbReference type="OrthoDB" id="3199332at2"/>
<dbReference type="EMBL" id="LRQB01000096">
    <property type="protein sequence ID" value="KXA18369.1"/>
    <property type="molecule type" value="Genomic_DNA"/>
</dbReference>
<dbReference type="GO" id="GO:0005975">
    <property type="term" value="P:carbohydrate metabolic process"/>
    <property type="evidence" value="ECO:0007669"/>
    <property type="project" value="UniProtKB-ARBA"/>
</dbReference>
<evidence type="ECO:0000313" key="5">
    <source>
        <dbReference type="EMBL" id="KXA18369.1"/>
    </source>
</evidence>
<accession>A0A133NQ09</accession>
<evidence type="ECO:0000256" key="1">
    <source>
        <dbReference type="SAM" id="Phobius"/>
    </source>
</evidence>
<protein>
    <submittedName>
        <fullName evidence="5">LPXTG-motif protein cell wall anchor domain protein</fullName>
    </submittedName>
</protein>
<reference evidence="5 6" key="1">
    <citation type="submission" date="2016-01" db="EMBL/GenBank/DDBJ databases">
        <authorList>
            <person name="Oliw E.H."/>
        </authorList>
    </citation>
    <scope>NUCLEOTIDE SEQUENCE [LARGE SCALE GENOMIC DNA]</scope>
    <source>
        <strain evidence="5 6">PSS_7772B</strain>
    </source>
</reference>
<dbReference type="InterPro" id="IPR048052">
    <property type="entry name" value="FM1-like"/>
</dbReference>
<keyword evidence="2" id="KW-0732">Signal</keyword>
<keyword evidence="1" id="KW-0472">Membrane</keyword>
<evidence type="ECO:0000259" key="4">
    <source>
        <dbReference type="Pfam" id="PF17802"/>
    </source>
</evidence>
<feature type="signal peptide" evidence="2">
    <location>
        <begin position="1"/>
        <end position="33"/>
    </location>
</feature>
<feature type="chain" id="PRO_5007458034" evidence="2">
    <location>
        <begin position="34"/>
        <end position="610"/>
    </location>
</feature>
<dbReference type="Proteomes" id="UP000070687">
    <property type="component" value="Unassembled WGS sequence"/>
</dbReference>